<dbReference type="InterPro" id="IPR041796">
    <property type="entry name" value="Mre11_N"/>
</dbReference>
<dbReference type="SUPFAM" id="SSF56300">
    <property type="entry name" value="Metallo-dependent phosphatases"/>
    <property type="match status" value="1"/>
</dbReference>
<keyword evidence="4" id="KW-1185">Reference proteome</keyword>
<accession>A0A923LLA5</accession>
<dbReference type="InterPro" id="IPR050535">
    <property type="entry name" value="DNA_Repair-Maintenance_Comp"/>
</dbReference>
<dbReference type="InterPro" id="IPR029052">
    <property type="entry name" value="Metallo-depent_PP-like"/>
</dbReference>
<evidence type="ECO:0000313" key="4">
    <source>
        <dbReference type="Proteomes" id="UP000606720"/>
    </source>
</evidence>
<dbReference type="Pfam" id="PF00149">
    <property type="entry name" value="Metallophos"/>
    <property type="match status" value="1"/>
</dbReference>
<dbReference type="Proteomes" id="UP000606720">
    <property type="component" value="Unassembled WGS sequence"/>
</dbReference>
<evidence type="ECO:0000256" key="1">
    <source>
        <dbReference type="ARBA" id="ARBA00022801"/>
    </source>
</evidence>
<sequence>MRFIHIADVHLGAVPDEGKPWSSKRKQDLWDTFAEVIEHAGEEQVDFLLIAGDLFHRQPLLREIKEVNYLFSRIPHTKVVLIAGNHDYVHPHSYYRTFRWEDNVYFIGNQEIEKIVFPKENVCIYGASYWQREIREPVYDKIGDLEADKINILLAHGGDAKHIPFSVQKLCDAGFDYVACGHIHQPEMLAENRIVMAGALQPIDVNDTGQHGYWEGEISKRGGVVRFYPIRKCEYVHLPVAVHPNMTNHELLEKLSEILSYAEPFQIYKFILSGRKSPELEIDTAKILELEHVASVVEDTVLDYDFDKLKETFDNQMVGRFITAMQAKEPDAVTKKALYYGVDALCRTMRHL</sequence>
<keyword evidence="3" id="KW-0269">Exonuclease</keyword>
<dbReference type="GO" id="GO:0004527">
    <property type="term" value="F:exonuclease activity"/>
    <property type="evidence" value="ECO:0007669"/>
    <property type="project" value="UniProtKB-KW"/>
</dbReference>
<comment type="caution">
    <text evidence="3">The sequence shown here is derived from an EMBL/GenBank/DDBJ whole genome shotgun (WGS) entry which is preliminary data.</text>
</comment>
<dbReference type="PANTHER" id="PTHR30337">
    <property type="entry name" value="COMPONENT OF ATP-DEPENDENT DSDNA EXONUCLEASE"/>
    <property type="match status" value="1"/>
</dbReference>
<gene>
    <name evidence="3" type="ORF">H8S17_00725</name>
</gene>
<reference evidence="3" key="1">
    <citation type="submission" date="2020-08" db="EMBL/GenBank/DDBJ databases">
        <title>Genome public.</title>
        <authorList>
            <person name="Liu C."/>
            <person name="Sun Q."/>
        </authorList>
    </citation>
    <scope>NUCLEOTIDE SEQUENCE</scope>
    <source>
        <strain evidence="3">BX1005</strain>
    </source>
</reference>
<dbReference type="InterPro" id="IPR004843">
    <property type="entry name" value="Calcineurin-like_PHP"/>
</dbReference>
<evidence type="ECO:0000313" key="3">
    <source>
        <dbReference type="EMBL" id="MBC5712743.1"/>
    </source>
</evidence>
<feature type="domain" description="Calcineurin-like phosphoesterase" evidence="2">
    <location>
        <begin position="1"/>
        <end position="186"/>
    </location>
</feature>
<dbReference type="EMBL" id="JACOPH010000001">
    <property type="protein sequence ID" value="MBC5712743.1"/>
    <property type="molecule type" value="Genomic_DNA"/>
</dbReference>
<dbReference type="CDD" id="cd00840">
    <property type="entry name" value="MPP_Mre11_N"/>
    <property type="match status" value="1"/>
</dbReference>
<dbReference type="AlphaFoldDB" id="A0A923LLA5"/>
<proteinExistence type="predicted"/>
<dbReference type="Gene3D" id="3.60.21.10">
    <property type="match status" value="1"/>
</dbReference>
<evidence type="ECO:0000259" key="2">
    <source>
        <dbReference type="Pfam" id="PF00149"/>
    </source>
</evidence>
<keyword evidence="1" id="KW-0378">Hydrolase</keyword>
<protein>
    <submittedName>
        <fullName evidence="3">Exonuclease SbcCD subunit D</fullName>
    </submittedName>
</protein>
<dbReference type="RefSeq" id="WP_186865817.1">
    <property type="nucleotide sequence ID" value="NZ_JACOPH010000001.1"/>
</dbReference>
<organism evidence="3 4">
    <name type="scientific">Roseburia zhanii</name>
    <dbReference type="NCBI Taxonomy" id="2763064"/>
    <lineage>
        <taxon>Bacteria</taxon>
        <taxon>Bacillati</taxon>
        <taxon>Bacillota</taxon>
        <taxon>Clostridia</taxon>
        <taxon>Lachnospirales</taxon>
        <taxon>Lachnospiraceae</taxon>
        <taxon>Roseburia</taxon>
    </lineage>
</organism>
<keyword evidence="3" id="KW-0540">Nuclease</keyword>
<name>A0A923LLA5_9FIRM</name>